<evidence type="ECO:0000259" key="1">
    <source>
        <dbReference type="Pfam" id="PF00089"/>
    </source>
</evidence>
<keyword evidence="3" id="KW-1185">Reference proteome</keyword>
<dbReference type="GO" id="GO:0004252">
    <property type="term" value="F:serine-type endopeptidase activity"/>
    <property type="evidence" value="ECO:0007669"/>
    <property type="project" value="InterPro"/>
</dbReference>
<dbReference type="AlphaFoldDB" id="A0AAW0PU54"/>
<gene>
    <name evidence="2" type="ORF">WMY93_001861</name>
</gene>
<sequence length="196" mass="21517">MASCCGIFWHYLQVRQVEEEARRRGRKKRAVVCGNAPLNQPLSAGASLSEGQWPWMASIQKNQVHVCGGTLVSEDAVLSDAGCLPRSDTDGSFSPFVHVSPSTYSMSPYLPASARVLVIGLRHRAVSSGLRATSARIRILPASAQYIQHGSVSSSTSVQVQYSIGPYRHRANARVTVQTMDPWYRQYETVSSSFQD</sequence>
<reference evidence="3" key="1">
    <citation type="submission" date="2024-04" db="EMBL/GenBank/DDBJ databases">
        <title>Salinicola lusitanus LLJ914,a marine bacterium isolated from the Okinawa Trough.</title>
        <authorList>
            <person name="Li J."/>
        </authorList>
    </citation>
    <scope>NUCLEOTIDE SEQUENCE [LARGE SCALE GENOMIC DNA]</scope>
</reference>
<name>A0AAW0PU54_9GOBI</name>
<evidence type="ECO:0000313" key="3">
    <source>
        <dbReference type="Proteomes" id="UP001460270"/>
    </source>
</evidence>
<dbReference type="Pfam" id="PF00089">
    <property type="entry name" value="Trypsin"/>
    <property type="match status" value="1"/>
</dbReference>
<dbReference type="InterPro" id="IPR043504">
    <property type="entry name" value="Peptidase_S1_PA_chymotrypsin"/>
</dbReference>
<dbReference type="SUPFAM" id="SSF50494">
    <property type="entry name" value="Trypsin-like serine proteases"/>
    <property type="match status" value="1"/>
</dbReference>
<accession>A0AAW0PU54</accession>
<dbReference type="GO" id="GO:0006508">
    <property type="term" value="P:proteolysis"/>
    <property type="evidence" value="ECO:0007669"/>
    <property type="project" value="InterPro"/>
</dbReference>
<proteinExistence type="predicted"/>
<dbReference type="EMBL" id="JBBPFD010000002">
    <property type="protein sequence ID" value="KAK7938535.1"/>
    <property type="molecule type" value="Genomic_DNA"/>
</dbReference>
<organism evidence="2 3">
    <name type="scientific">Mugilogobius chulae</name>
    <name type="common">yellowstripe goby</name>
    <dbReference type="NCBI Taxonomy" id="88201"/>
    <lineage>
        <taxon>Eukaryota</taxon>
        <taxon>Metazoa</taxon>
        <taxon>Chordata</taxon>
        <taxon>Craniata</taxon>
        <taxon>Vertebrata</taxon>
        <taxon>Euteleostomi</taxon>
        <taxon>Actinopterygii</taxon>
        <taxon>Neopterygii</taxon>
        <taxon>Teleostei</taxon>
        <taxon>Neoteleostei</taxon>
        <taxon>Acanthomorphata</taxon>
        <taxon>Gobiaria</taxon>
        <taxon>Gobiiformes</taxon>
        <taxon>Gobioidei</taxon>
        <taxon>Gobiidae</taxon>
        <taxon>Gobionellinae</taxon>
        <taxon>Mugilogobius</taxon>
    </lineage>
</organism>
<dbReference type="Proteomes" id="UP001460270">
    <property type="component" value="Unassembled WGS sequence"/>
</dbReference>
<dbReference type="InterPro" id="IPR009003">
    <property type="entry name" value="Peptidase_S1_PA"/>
</dbReference>
<dbReference type="InterPro" id="IPR001254">
    <property type="entry name" value="Trypsin_dom"/>
</dbReference>
<dbReference type="Gene3D" id="2.40.10.10">
    <property type="entry name" value="Trypsin-like serine proteases"/>
    <property type="match status" value="1"/>
</dbReference>
<comment type="caution">
    <text evidence="2">The sequence shown here is derived from an EMBL/GenBank/DDBJ whole genome shotgun (WGS) entry which is preliminary data.</text>
</comment>
<feature type="domain" description="Peptidase S1" evidence="1">
    <location>
        <begin position="46"/>
        <end position="86"/>
    </location>
</feature>
<evidence type="ECO:0000313" key="2">
    <source>
        <dbReference type="EMBL" id="KAK7938535.1"/>
    </source>
</evidence>
<protein>
    <recommendedName>
        <fullName evidence="1">Peptidase S1 domain-containing protein</fullName>
    </recommendedName>
</protein>